<evidence type="ECO:0000313" key="3">
    <source>
        <dbReference type="Proteomes" id="UP001383192"/>
    </source>
</evidence>
<comment type="caution">
    <text evidence="2">The sequence shown here is derived from an EMBL/GenBank/DDBJ whole genome shotgun (WGS) entry which is preliminary data.</text>
</comment>
<reference evidence="2 3" key="1">
    <citation type="submission" date="2024-01" db="EMBL/GenBank/DDBJ databases">
        <title>A draft genome for a cacao thread blight-causing isolate of Paramarasmius palmivorus.</title>
        <authorList>
            <person name="Baruah I.K."/>
            <person name="Bukari Y."/>
            <person name="Amoako-Attah I."/>
            <person name="Meinhardt L.W."/>
            <person name="Bailey B.A."/>
            <person name="Cohen S.P."/>
        </authorList>
    </citation>
    <scope>NUCLEOTIDE SEQUENCE [LARGE SCALE GENOMIC DNA]</scope>
    <source>
        <strain evidence="2 3">GH-12</strain>
    </source>
</reference>
<protein>
    <submittedName>
        <fullName evidence="2">Uncharacterized protein</fullName>
    </submittedName>
</protein>
<proteinExistence type="predicted"/>
<name>A0AAW0DBP2_9AGAR</name>
<evidence type="ECO:0000313" key="2">
    <source>
        <dbReference type="EMBL" id="KAK7049980.1"/>
    </source>
</evidence>
<accession>A0AAW0DBP2</accession>
<dbReference type="EMBL" id="JAYKXP010000015">
    <property type="protein sequence ID" value="KAK7049980.1"/>
    <property type="molecule type" value="Genomic_DNA"/>
</dbReference>
<sequence>MLVSTLRRACHRTAQRTRPRIVSLANHSLNATCSRRYASTSVEEGGSRGEESHDSPLTGDSEDFTEPKSQPSLNPTPARISTFRHIERTPSDHIPFLSITRLSLPSSSSPLNLFPKTSLAQITHNPNGVLYLRRHRVKTQPLYASELRFRVTNDTTMDAFVKGRDYVLPNGRYWGIPLWQIALAKTDRDPHFALKNQLIEDGLVTKDMFSHWETFLPEEMKTVPPRRTIWQLGGAFDVSVFSNSVILWVLGADKVLDLRIGMSFLGYPEKRKQLYEGTARVALHYDVERQCYTLVLRKAPPKNRRLSDKPLSPTQFLRPGWQKDLRCFSYTHPDYLPVLKEILGPK</sequence>
<feature type="compositionally biased region" description="Basic and acidic residues" evidence="1">
    <location>
        <begin position="45"/>
        <end position="54"/>
    </location>
</feature>
<feature type="region of interest" description="Disordered" evidence="1">
    <location>
        <begin position="36"/>
        <end position="78"/>
    </location>
</feature>
<organism evidence="2 3">
    <name type="scientific">Paramarasmius palmivorus</name>
    <dbReference type="NCBI Taxonomy" id="297713"/>
    <lineage>
        <taxon>Eukaryota</taxon>
        <taxon>Fungi</taxon>
        <taxon>Dikarya</taxon>
        <taxon>Basidiomycota</taxon>
        <taxon>Agaricomycotina</taxon>
        <taxon>Agaricomycetes</taxon>
        <taxon>Agaricomycetidae</taxon>
        <taxon>Agaricales</taxon>
        <taxon>Marasmiineae</taxon>
        <taxon>Marasmiaceae</taxon>
        <taxon>Paramarasmius</taxon>
    </lineage>
</organism>
<dbReference type="Proteomes" id="UP001383192">
    <property type="component" value="Unassembled WGS sequence"/>
</dbReference>
<dbReference type="AlphaFoldDB" id="A0AAW0DBP2"/>
<keyword evidence="3" id="KW-1185">Reference proteome</keyword>
<gene>
    <name evidence="2" type="ORF">VNI00_005411</name>
</gene>
<evidence type="ECO:0000256" key="1">
    <source>
        <dbReference type="SAM" id="MobiDB-lite"/>
    </source>
</evidence>